<sequence>MTRVNAGRDESGQTAAADSRQCALQTQTASMHSSTAWARSSSSSSLTSDRLRPSTRRTTPSPSPSSPKTGRAPRPDDAPRSPAVRRLDALVAGLSGRGAQPAEACFCQARTHALSPYTPICTHCGLVLCALHLPYAPCPHCASALLAPTARAALLARLHAEIAQTRAREDEERQKAADDMRARVGAFPSLGPGPGPQSSGGGGGSSTPPPRASTPASSEPHKVLTLHGGGAGRKAKKVTLASYTRSSPSTPRAPSPIEPAEVVWRAPPPPKEVVFAQGPRQPATLWVDLLGERVVYVDPPKTRPAPKPKQNRREGKFLIIIVIKKRQTPIDTAAGPERNQ</sequence>
<evidence type="ECO:0000313" key="3">
    <source>
        <dbReference type="EMBL" id="ETW79366.1"/>
    </source>
</evidence>
<dbReference type="InParanoid" id="W4K2T5"/>
<dbReference type="GO" id="GO:0072344">
    <property type="term" value="P:rescue of stalled ribosome"/>
    <property type="evidence" value="ECO:0007669"/>
    <property type="project" value="InterPro"/>
</dbReference>
<reference evidence="3 4" key="1">
    <citation type="journal article" date="2012" name="New Phytol.">
        <title>Insight into trade-off between wood decay and parasitism from the genome of a fungal forest pathogen.</title>
        <authorList>
            <person name="Olson A."/>
            <person name="Aerts A."/>
            <person name="Asiegbu F."/>
            <person name="Belbahri L."/>
            <person name="Bouzid O."/>
            <person name="Broberg A."/>
            <person name="Canback B."/>
            <person name="Coutinho P.M."/>
            <person name="Cullen D."/>
            <person name="Dalman K."/>
            <person name="Deflorio G."/>
            <person name="van Diepen L.T."/>
            <person name="Dunand C."/>
            <person name="Duplessis S."/>
            <person name="Durling M."/>
            <person name="Gonthier P."/>
            <person name="Grimwood J."/>
            <person name="Fossdal C.G."/>
            <person name="Hansson D."/>
            <person name="Henrissat B."/>
            <person name="Hietala A."/>
            <person name="Himmelstrand K."/>
            <person name="Hoffmeister D."/>
            <person name="Hogberg N."/>
            <person name="James T.Y."/>
            <person name="Karlsson M."/>
            <person name="Kohler A."/>
            <person name="Kues U."/>
            <person name="Lee Y.H."/>
            <person name="Lin Y.C."/>
            <person name="Lind M."/>
            <person name="Lindquist E."/>
            <person name="Lombard V."/>
            <person name="Lucas S."/>
            <person name="Lunden K."/>
            <person name="Morin E."/>
            <person name="Murat C."/>
            <person name="Park J."/>
            <person name="Raffaello T."/>
            <person name="Rouze P."/>
            <person name="Salamov A."/>
            <person name="Schmutz J."/>
            <person name="Solheim H."/>
            <person name="Stahlberg J."/>
            <person name="Velez H."/>
            <person name="de Vries R.P."/>
            <person name="Wiebenga A."/>
            <person name="Woodward S."/>
            <person name="Yakovlev I."/>
            <person name="Garbelotto M."/>
            <person name="Martin F."/>
            <person name="Grigoriev I.V."/>
            <person name="Stenlid J."/>
        </authorList>
    </citation>
    <scope>NUCLEOTIDE SEQUENCE [LARGE SCALE GENOMIC DNA]</scope>
    <source>
        <strain evidence="3 4">TC 32-1</strain>
    </source>
</reference>
<dbReference type="GeneID" id="20676423"/>
<gene>
    <name evidence="3" type="ORF">HETIRDRAFT_453794</name>
</gene>
<dbReference type="GO" id="GO:0008270">
    <property type="term" value="F:zinc ion binding"/>
    <property type="evidence" value="ECO:0007669"/>
    <property type="project" value="InterPro"/>
</dbReference>
<dbReference type="eggNOG" id="ENOG502S8AU">
    <property type="taxonomic scope" value="Eukaryota"/>
</dbReference>
<dbReference type="GO" id="GO:0180022">
    <property type="term" value="C:RQC-trigger complex"/>
    <property type="evidence" value="ECO:0007669"/>
    <property type="project" value="InterPro"/>
</dbReference>
<dbReference type="STRING" id="747525.W4K2T5"/>
<dbReference type="Pfam" id="PF06221">
    <property type="entry name" value="zf-C2HC5"/>
    <property type="match status" value="1"/>
</dbReference>
<feature type="compositionally biased region" description="Polar residues" evidence="1">
    <location>
        <begin position="12"/>
        <end position="32"/>
    </location>
</feature>
<evidence type="ECO:0000313" key="4">
    <source>
        <dbReference type="Proteomes" id="UP000030671"/>
    </source>
</evidence>
<feature type="region of interest" description="Disordered" evidence="1">
    <location>
        <begin position="184"/>
        <end position="257"/>
    </location>
</feature>
<evidence type="ECO:0000259" key="2">
    <source>
        <dbReference type="Pfam" id="PF06221"/>
    </source>
</evidence>
<dbReference type="Proteomes" id="UP000030671">
    <property type="component" value="Unassembled WGS sequence"/>
</dbReference>
<dbReference type="InterPro" id="IPR009349">
    <property type="entry name" value="TRIP4/RQT4_C2HC5_Znf"/>
</dbReference>
<dbReference type="RefSeq" id="XP_009549600.1">
    <property type="nucleotide sequence ID" value="XM_009551305.1"/>
</dbReference>
<feature type="region of interest" description="Disordered" evidence="1">
    <location>
        <begin position="1"/>
        <end position="82"/>
    </location>
</feature>
<dbReference type="GO" id="GO:0005634">
    <property type="term" value="C:nucleus"/>
    <property type="evidence" value="ECO:0007669"/>
    <property type="project" value="InterPro"/>
</dbReference>
<feature type="compositionally biased region" description="Low complexity" evidence="1">
    <location>
        <begin position="33"/>
        <end position="48"/>
    </location>
</feature>
<feature type="compositionally biased region" description="Low complexity" evidence="1">
    <location>
        <begin position="241"/>
        <end position="250"/>
    </location>
</feature>
<accession>W4K2T5</accession>
<organism evidence="3 4">
    <name type="scientific">Heterobasidion irregulare (strain TC 32-1)</name>
    <dbReference type="NCBI Taxonomy" id="747525"/>
    <lineage>
        <taxon>Eukaryota</taxon>
        <taxon>Fungi</taxon>
        <taxon>Dikarya</taxon>
        <taxon>Basidiomycota</taxon>
        <taxon>Agaricomycotina</taxon>
        <taxon>Agaricomycetes</taxon>
        <taxon>Russulales</taxon>
        <taxon>Bondarzewiaceae</taxon>
        <taxon>Heterobasidion</taxon>
        <taxon>Heterobasidion annosum species complex</taxon>
    </lineage>
</organism>
<protein>
    <recommendedName>
        <fullName evidence="2">TRIP4/RQT4 C2HC5-type zinc finger domain-containing protein</fullName>
    </recommendedName>
</protein>
<feature type="domain" description="TRIP4/RQT4 C2HC5-type zinc finger" evidence="2">
    <location>
        <begin position="103"/>
        <end position="154"/>
    </location>
</feature>
<dbReference type="OrthoDB" id="338816at2759"/>
<dbReference type="AlphaFoldDB" id="W4K2T5"/>
<proteinExistence type="predicted"/>
<name>W4K2T5_HETIT</name>
<dbReference type="HOGENOM" id="CLU_059976_0_0_1"/>
<evidence type="ECO:0000256" key="1">
    <source>
        <dbReference type="SAM" id="MobiDB-lite"/>
    </source>
</evidence>
<dbReference type="EMBL" id="KI925461">
    <property type="protein sequence ID" value="ETW79366.1"/>
    <property type="molecule type" value="Genomic_DNA"/>
</dbReference>
<feature type="compositionally biased region" description="Basic and acidic residues" evidence="1">
    <location>
        <begin position="1"/>
        <end position="11"/>
    </location>
</feature>
<dbReference type="KEGG" id="hir:HETIRDRAFT_453794"/>
<keyword evidence="4" id="KW-1185">Reference proteome</keyword>